<dbReference type="InterPro" id="IPR006665">
    <property type="entry name" value="OmpA-like"/>
</dbReference>
<dbReference type="GO" id="GO:0006811">
    <property type="term" value="P:monoatomic ion transport"/>
    <property type="evidence" value="ECO:0007669"/>
    <property type="project" value="UniProtKB-KW"/>
</dbReference>
<comment type="caution">
    <text evidence="14">The sequence shown here is derived from an EMBL/GenBank/DDBJ whole genome shotgun (WGS) entry which is preliminary data.</text>
</comment>
<dbReference type="PROSITE" id="PS51123">
    <property type="entry name" value="OMPA_2"/>
    <property type="match status" value="1"/>
</dbReference>
<dbReference type="InterPro" id="IPR011250">
    <property type="entry name" value="OMP/PagP_B-barrel"/>
</dbReference>
<feature type="region of interest" description="Disordered" evidence="11">
    <location>
        <begin position="297"/>
        <end position="318"/>
    </location>
</feature>
<comment type="subcellular location">
    <subcellularLocation>
        <location evidence="1">Cell outer membrane</location>
        <topology evidence="1">Multi-pass membrane protein</topology>
    </subcellularLocation>
</comment>
<reference evidence="14 15" key="1">
    <citation type="submission" date="2010-12" db="EMBL/GenBank/DDBJ databases">
        <authorList>
            <person name="Muzny D."/>
            <person name="Qin X."/>
            <person name="Buhay C."/>
            <person name="Dugan-Rocha S."/>
            <person name="Ding Y."/>
            <person name="Chen G."/>
            <person name="Hawes A."/>
            <person name="Holder M."/>
            <person name="Jhangiani S."/>
            <person name="Johnson A."/>
            <person name="Khan Z."/>
            <person name="Li Z."/>
            <person name="Liu W."/>
            <person name="Liu X."/>
            <person name="Perez L."/>
            <person name="Shen H."/>
            <person name="Wang Q."/>
            <person name="Watt J."/>
            <person name="Xi L."/>
            <person name="Xin Y."/>
            <person name="Zhou J."/>
            <person name="Deng J."/>
            <person name="Jiang H."/>
            <person name="Liu Y."/>
            <person name="Qu J."/>
            <person name="Song X.-Z."/>
            <person name="Zhang L."/>
            <person name="Villasana D."/>
            <person name="Johnson A."/>
            <person name="Liu J."/>
            <person name="Liyanage D."/>
            <person name="Lorensuhewa L."/>
            <person name="Robinson T."/>
            <person name="Song A."/>
            <person name="Song B.-B."/>
            <person name="Dinh H."/>
            <person name="Thornton R."/>
            <person name="Coyle M."/>
            <person name="Francisco L."/>
            <person name="Jackson L."/>
            <person name="Javaid M."/>
            <person name="Korchina V."/>
            <person name="Kovar C."/>
            <person name="Mata R."/>
            <person name="Mathew T."/>
            <person name="Ngo R."/>
            <person name="Nguyen L."/>
            <person name="Nguyen N."/>
            <person name="Okwuonu G."/>
            <person name="Ongeri F."/>
            <person name="Pham C."/>
            <person name="Simmons D."/>
            <person name="Wilczek-Boney K."/>
            <person name="Hale W."/>
            <person name="Jakkamsetti A."/>
            <person name="Pham P."/>
            <person name="Ruth R."/>
            <person name="San Lucas F."/>
            <person name="Warren J."/>
            <person name="Zhang J."/>
            <person name="Zhao Z."/>
            <person name="Zhou C."/>
            <person name="Zhu D."/>
            <person name="Lee S."/>
            <person name="Bess C."/>
            <person name="Blankenburg K."/>
            <person name="Forbes L."/>
            <person name="Fu Q."/>
            <person name="Gubbala S."/>
            <person name="Hirani K."/>
            <person name="Jayaseelan J.C."/>
            <person name="Lara F."/>
            <person name="Munidasa M."/>
            <person name="Palculict T."/>
            <person name="Patil S."/>
            <person name="Pu L.-L."/>
            <person name="Saada N."/>
            <person name="Tang L."/>
            <person name="Weissenberger G."/>
            <person name="Zhu Y."/>
            <person name="Hemphill L."/>
            <person name="Shang Y."/>
            <person name="Youmans B."/>
            <person name="Ayvaz T."/>
            <person name="Ross M."/>
            <person name="Santibanez J."/>
            <person name="Aqrawi P."/>
            <person name="Gross S."/>
            <person name="Joshi V."/>
            <person name="Fowler G."/>
            <person name="Nazareth L."/>
            <person name="Reid J."/>
            <person name="Worley K."/>
            <person name="Petrosino J."/>
            <person name="Highlander S."/>
            <person name="Gibbs R."/>
        </authorList>
    </citation>
    <scope>NUCLEOTIDE SEQUENCE [LARGE SCALE GENOMIC DNA]</scope>
    <source>
        <strain evidence="14 15">JV21</strain>
    </source>
</reference>
<evidence type="ECO:0000256" key="2">
    <source>
        <dbReference type="ARBA" id="ARBA00022448"/>
    </source>
</evidence>
<dbReference type="SUPFAM" id="SSF103088">
    <property type="entry name" value="OmpA-like"/>
    <property type="match status" value="1"/>
</dbReference>
<evidence type="ECO:0000256" key="3">
    <source>
        <dbReference type="ARBA" id="ARBA00022452"/>
    </source>
</evidence>
<dbReference type="PRINTS" id="PR01021">
    <property type="entry name" value="OMPADOMAIN"/>
</dbReference>
<keyword evidence="4" id="KW-0812">Transmembrane</keyword>
<dbReference type="SUPFAM" id="SSF56925">
    <property type="entry name" value="OMPA-like"/>
    <property type="match status" value="1"/>
</dbReference>
<keyword evidence="5 12" id="KW-0732">Signal</keyword>
<dbReference type="InterPro" id="IPR006690">
    <property type="entry name" value="OMPA-like_CS"/>
</dbReference>
<evidence type="ECO:0000313" key="15">
    <source>
        <dbReference type="Proteomes" id="UP000005813"/>
    </source>
</evidence>
<proteinExistence type="predicted"/>
<dbReference type="Pfam" id="PF00691">
    <property type="entry name" value="OmpA"/>
    <property type="match status" value="1"/>
</dbReference>
<keyword evidence="7" id="KW-0626">Porin</keyword>
<dbReference type="GO" id="GO:0015288">
    <property type="term" value="F:porin activity"/>
    <property type="evidence" value="ECO:0007669"/>
    <property type="project" value="UniProtKB-KW"/>
</dbReference>
<evidence type="ECO:0000256" key="8">
    <source>
        <dbReference type="ARBA" id="ARBA00023136"/>
    </source>
</evidence>
<evidence type="ECO:0000256" key="12">
    <source>
        <dbReference type="SAM" id="SignalP"/>
    </source>
</evidence>
<dbReference type="Gene3D" id="2.40.160.20">
    <property type="match status" value="1"/>
</dbReference>
<keyword evidence="3" id="KW-1134">Transmembrane beta strand</keyword>
<evidence type="ECO:0000259" key="13">
    <source>
        <dbReference type="PROSITE" id="PS51123"/>
    </source>
</evidence>
<evidence type="ECO:0000256" key="1">
    <source>
        <dbReference type="ARBA" id="ARBA00004571"/>
    </source>
</evidence>
<evidence type="ECO:0000256" key="11">
    <source>
        <dbReference type="SAM" id="MobiDB-lite"/>
    </source>
</evidence>
<organism evidence="14 15">
    <name type="scientific">Campylobacter upsaliensis JV21</name>
    <dbReference type="NCBI Taxonomy" id="888826"/>
    <lineage>
        <taxon>Bacteria</taxon>
        <taxon>Pseudomonadati</taxon>
        <taxon>Campylobacterota</taxon>
        <taxon>Epsilonproteobacteria</taxon>
        <taxon>Campylobacterales</taxon>
        <taxon>Campylobacteraceae</taxon>
        <taxon>Campylobacter</taxon>
    </lineage>
</organism>
<dbReference type="Pfam" id="PF13505">
    <property type="entry name" value="OMP_b-brl"/>
    <property type="match status" value="1"/>
</dbReference>
<keyword evidence="6" id="KW-0406">Ion transport</keyword>
<dbReference type="PROSITE" id="PS01068">
    <property type="entry name" value="OMPA_1"/>
    <property type="match status" value="1"/>
</dbReference>
<accession>A0A828R008</accession>
<gene>
    <name evidence="14" type="primary">cadF</name>
    <name evidence="14" type="ORF">HMPREF9400_0065</name>
</gene>
<keyword evidence="9" id="KW-0998">Cell outer membrane</keyword>
<dbReference type="Gene3D" id="3.30.1330.60">
    <property type="entry name" value="OmpA-like domain"/>
    <property type="match status" value="1"/>
</dbReference>
<protein>
    <submittedName>
        <fullName evidence="14">Fibronectin-binding protein</fullName>
    </submittedName>
</protein>
<feature type="domain" description="OmpA-like" evidence="13">
    <location>
        <begin position="210"/>
        <end position="327"/>
    </location>
</feature>
<keyword evidence="2" id="KW-0813">Transport</keyword>
<evidence type="ECO:0000256" key="6">
    <source>
        <dbReference type="ARBA" id="ARBA00023065"/>
    </source>
</evidence>
<dbReference type="CDD" id="cd07185">
    <property type="entry name" value="OmpA_C-like"/>
    <property type="match status" value="1"/>
</dbReference>
<dbReference type="GO" id="GO:0046930">
    <property type="term" value="C:pore complex"/>
    <property type="evidence" value="ECO:0007669"/>
    <property type="project" value="UniProtKB-KW"/>
</dbReference>
<evidence type="ECO:0000256" key="10">
    <source>
        <dbReference type="PROSITE-ProRule" id="PRU00473"/>
    </source>
</evidence>
<dbReference type="InterPro" id="IPR036737">
    <property type="entry name" value="OmpA-like_sf"/>
</dbReference>
<dbReference type="InterPro" id="IPR006664">
    <property type="entry name" value="OMP_bac"/>
</dbReference>
<dbReference type="EMBL" id="AEPU01000003">
    <property type="protein sequence ID" value="EFU72700.1"/>
    <property type="molecule type" value="Genomic_DNA"/>
</dbReference>
<dbReference type="InterPro" id="IPR027385">
    <property type="entry name" value="Beta-barrel_OMP"/>
</dbReference>
<evidence type="ECO:0000256" key="9">
    <source>
        <dbReference type="ARBA" id="ARBA00023237"/>
    </source>
</evidence>
<dbReference type="Proteomes" id="UP000005813">
    <property type="component" value="Unassembled WGS sequence"/>
</dbReference>
<name>A0A828R008_CAMUP</name>
<dbReference type="GO" id="GO:0009279">
    <property type="term" value="C:cell outer membrane"/>
    <property type="evidence" value="ECO:0007669"/>
    <property type="project" value="UniProtKB-SubCell"/>
</dbReference>
<evidence type="ECO:0000313" key="14">
    <source>
        <dbReference type="EMBL" id="EFU72700.1"/>
    </source>
</evidence>
<dbReference type="AlphaFoldDB" id="A0A828R008"/>
<dbReference type="PANTHER" id="PTHR30329">
    <property type="entry name" value="STATOR ELEMENT OF FLAGELLAR MOTOR COMPLEX"/>
    <property type="match status" value="1"/>
</dbReference>
<evidence type="ECO:0000256" key="5">
    <source>
        <dbReference type="ARBA" id="ARBA00022729"/>
    </source>
</evidence>
<dbReference type="PANTHER" id="PTHR30329:SF21">
    <property type="entry name" value="LIPOPROTEIN YIAD-RELATED"/>
    <property type="match status" value="1"/>
</dbReference>
<feature type="signal peptide" evidence="12">
    <location>
        <begin position="1"/>
        <end position="27"/>
    </location>
</feature>
<keyword evidence="8 10" id="KW-0472">Membrane</keyword>
<evidence type="ECO:0000256" key="7">
    <source>
        <dbReference type="ARBA" id="ARBA00023114"/>
    </source>
</evidence>
<feature type="chain" id="PRO_5032558508" evidence="12">
    <location>
        <begin position="28"/>
        <end position="327"/>
    </location>
</feature>
<sequence length="327" mass="37015">MDFKFIFERFVMKKIFLCLGLASALFAADNSVKFELTPTFSFNKFEGNLDLDDRAAPGVRLGYHFDDFWLDQLELGLEHYSNVKYSNTDRTNLTKVFLSAIKGIDVGESFYFYGLAGGGYERFSNEQFNNESGGFGHYGAGMKYKLTDSLALRLETRDQISFHEANHNWVTTFGVSFGFGSAKDGAVSRTSSKVKAICPVQPREGALLDENGCEKTISLEGHFEFDKTTINPAFESRIQNIAKVLEENEKYNTILEGHTDNTGSRAYNQKLSERRAQRVANELMKFGIEKSRIEVKGYGQDKPRSSNETKEGRADNRRVEARFFLAQ</sequence>
<dbReference type="InterPro" id="IPR050330">
    <property type="entry name" value="Bact_OuterMem_StrucFunc"/>
</dbReference>
<evidence type="ECO:0000256" key="4">
    <source>
        <dbReference type="ARBA" id="ARBA00022692"/>
    </source>
</evidence>